<dbReference type="PANTHER" id="PTHR42920">
    <property type="entry name" value="OS03G0707200 PROTEIN-RELATED"/>
    <property type="match status" value="1"/>
</dbReference>
<keyword evidence="3 6" id="KW-0812">Transmembrane</keyword>
<feature type="transmembrane region" description="Helical" evidence="6">
    <location>
        <begin position="271"/>
        <end position="290"/>
    </location>
</feature>
<feature type="transmembrane region" description="Helical" evidence="6">
    <location>
        <begin position="101"/>
        <end position="122"/>
    </location>
</feature>
<proteinExistence type="predicted"/>
<feature type="transmembrane region" description="Helical" evidence="6">
    <location>
        <begin position="157"/>
        <end position="177"/>
    </location>
</feature>
<comment type="subcellular location">
    <subcellularLocation>
        <location evidence="1">Cell membrane</location>
        <topology evidence="1">Multi-pass membrane protein</topology>
    </subcellularLocation>
</comment>
<organism evidence="8 9">
    <name type="scientific">Entomomonas moraniae</name>
    <dbReference type="NCBI Taxonomy" id="2213226"/>
    <lineage>
        <taxon>Bacteria</taxon>
        <taxon>Pseudomonadati</taxon>
        <taxon>Pseudomonadota</taxon>
        <taxon>Gammaproteobacteria</taxon>
        <taxon>Pseudomonadales</taxon>
        <taxon>Pseudomonadaceae</taxon>
        <taxon>Entomomonas</taxon>
    </lineage>
</organism>
<evidence type="ECO:0000256" key="1">
    <source>
        <dbReference type="ARBA" id="ARBA00004651"/>
    </source>
</evidence>
<accession>A0A3Q9JKZ1</accession>
<keyword evidence="2" id="KW-1003">Cell membrane</keyword>
<keyword evidence="5 6" id="KW-0472">Membrane</keyword>
<feature type="transmembrane region" description="Helical" evidence="6">
    <location>
        <begin position="129"/>
        <end position="151"/>
    </location>
</feature>
<dbReference type="Pfam" id="PF00892">
    <property type="entry name" value="EamA"/>
    <property type="match status" value="2"/>
</dbReference>
<feature type="transmembrane region" description="Helical" evidence="6">
    <location>
        <begin position="37"/>
        <end position="58"/>
    </location>
</feature>
<dbReference type="PANTHER" id="PTHR42920:SF5">
    <property type="entry name" value="EAMA DOMAIN-CONTAINING PROTEIN"/>
    <property type="match status" value="1"/>
</dbReference>
<reference evidence="9" key="1">
    <citation type="submission" date="2018-06" db="EMBL/GenBank/DDBJ databases">
        <title>Complete genome of Pseudomonas insecticola strain QZS01.</title>
        <authorList>
            <person name="Wang J."/>
            <person name="Su Q."/>
        </authorList>
    </citation>
    <scope>NUCLEOTIDE SEQUENCE [LARGE SCALE GENOMIC DNA]</scope>
    <source>
        <strain evidence="9">QZS01</strain>
    </source>
</reference>
<dbReference type="KEGG" id="emo:DM558_14645"/>
<dbReference type="SUPFAM" id="SSF103481">
    <property type="entry name" value="Multidrug resistance efflux transporter EmrE"/>
    <property type="match status" value="2"/>
</dbReference>
<keyword evidence="9" id="KW-1185">Reference proteome</keyword>
<dbReference type="EMBL" id="CP029822">
    <property type="protein sequence ID" value="AZS51928.1"/>
    <property type="molecule type" value="Genomic_DNA"/>
</dbReference>
<feature type="transmembrane region" description="Helical" evidence="6">
    <location>
        <begin position="12"/>
        <end position="31"/>
    </location>
</feature>
<dbReference type="RefSeq" id="WP_127164599.1">
    <property type="nucleotide sequence ID" value="NZ_CP029822.1"/>
</dbReference>
<dbReference type="InterPro" id="IPR051258">
    <property type="entry name" value="Diverse_Substrate_Transporter"/>
</dbReference>
<dbReference type="GO" id="GO:0005886">
    <property type="term" value="C:plasma membrane"/>
    <property type="evidence" value="ECO:0007669"/>
    <property type="project" value="UniProtKB-SubCell"/>
</dbReference>
<feature type="domain" description="EamA" evidence="7">
    <location>
        <begin position="9"/>
        <end position="145"/>
    </location>
</feature>
<evidence type="ECO:0000256" key="3">
    <source>
        <dbReference type="ARBA" id="ARBA00022692"/>
    </source>
</evidence>
<feature type="transmembrane region" description="Helical" evidence="6">
    <location>
        <begin position="70"/>
        <end position="89"/>
    </location>
</feature>
<evidence type="ECO:0000256" key="6">
    <source>
        <dbReference type="SAM" id="Phobius"/>
    </source>
</evidence>
<keyword evidence="4 6" id="KW-1133">Transmembrane helix</keyword>
<dbReference type="Gene3D" id="1.10.3730.20">
    <property type="match status" value="1"/>
</dbReference>
<sequence>MLKKPATRANILMLITAMIWGSTFLGQNIAMNDMGPFIFSGIRFLLGSIVLLLILLLYIKQRKLTLSQIFPQKTIIGGILLGIILTLGINLQQIGIQYTTITNSGFITGLYVILVPIIGLFVKQKTNKGTWLGAILATIGMGLLTITNHLTINLGDLITLISAFAWAFHVLLAGFLVTRYDPIAVAFIQCLVCASISILIAIPTEGLNIHFTTPTVLAILFTGIISVAISFTLQLIAQQDAVPSHAAIILSLEAVFAAICGALFLHESLTARGYVGCGLMFAGMIIAQIWQDKKTE</sequence>
<evidence type="ECO:0000259" key="7">
    <source>
        <dbReference type="Pfam" id="PF00892"/>
    </source>
</evidence>
<name>A0A3Q9JKZ1_9GAMM</name>
<evidence type="ECO:0000256" key="4">
    <source>
        <dbReference type="ARBA" id="ARBA00022989"/>
    </source>
</evidence>
<dbReference type="InterPro" id="IPR037185">
    <property type="entry name" value="EmrE-like"/>
</dbReference>
<evidence type="ECO:0000313" key="8">
    <source>
        <dbReference type="EMBL" id="AZS51928.1"/>
    </source>
</evidence>
<evidence type="ECO:0000313" key="9">
    <source>
        <dbReference type="Proteomes" id="UP000273143"/>
    </source>
</evidence>
<evidence type="ECO:0000256" key="2">
    <source>
        <dbReference type="ARBA" id="ARBA00022475"/>
    </source>
</evidence>
<feature type="domain" description="EamA" evidence="7">
    <location>
        <begin position="154"/>
        <end position="286"/>
    </location>
</feature>
<feature type="transmembrane region" description="Helical" evidence="6">
    <location>
        <begin position="216"/>
        <end position="237"/>
    </location>
</feature>
<gene>
    <name evidence="8" type="ORF">DM558_14645</name>
</gene>
<evidence type="ECO:0000256" key="5">
    <source>
        <dbReference type="ARBA" id="ARBA00023136"/>
    </source>
</evidence>
<dbReference type="InterPro" id="IPR000620">
    <property type="entry name" value="EamA_dom"/>
</dbReference>
<feature type="transmembrane region" description="Helical" evidence="6">
    <location>
        <begin position="246"/>
        <end position="265"/>
    </location>
</feature>
<protein>
    <submittedName>
        <fullName evidence="8">DMT family transporter</fullName>
    </submittedName>
</protein>
<feature type="transmembrane region" description="Helical" evidence="6">
    <location>
        <begin position="184"/>
        <end position="204"/>
    </location>
</feature>
<dbReference type="Proteomes" id="UP000273143">
    <property type="component" value="Chromosome"/>
</dbReference>
<dbReference type="AlphaFoldDB" id="A0A3Q9JKZ1"/>